<organism evidence="2 3">
    <name type="scientific">Achlya hypogyna</name>
    <name type="common">Oomycete</name>
    <name type="synonym">Protoachlya hypogyna</name>
    <dbReference type="NCBI Taxonomy" id="1202772"/>
    <lineage>
        <taxon>Eukaryota</taxon>
        <taxon>Sar</taxon>
        <taxon>Stramenopiles</taxon>
        <taxon>Oomycota</taxon>
        <taxon>Saprolegniomycetes</taxon>
        <taxon>Saprolegniales</taxon>
        <taxon>Achlyaceae</taxon>
        <taxon>Achlya</taxon>
    </lineage>
</organism>
<gene>
    <name evidence="2" type="ORF">ACHHYP_14439</name>
</gene>
<evidence type="ECO:0000259" key="1">
    <source>
        <dbReference type="Pfam" id="PF03457"/>
    </source>
</evidence>
<dbReference type="Proteomes" id="UP000243579">
    <property type="component" value="Unassembled WGS sequence"/>
</dbReference>
<keyword evidence="3" id="KW-1185">Reference proteome</keyword>
<dbReference type="Pfam" id="PF03457">
    <property type="entry name" value="HA"/>
    <property type="match status" value="3"/>
</dbReference>
<dbReference type="InterPro" id="IPR005114">
    <property type="entry name" value="Helicase_assoc"/>
</dbReference>
<dbReference type="AlphaFoldDB" id="A0A1V9YD58"/>
<sequence>MPTTPKRKRQDETRRFETFVEAATLYHDMHRATATFTSFPKFFTIPSEAPWPAHLHGVKLNTAQVRTHYKCGTLHPDTIARLQAINFVFDVNELKWELKLVALQTYKALHGDLCIPQDFRIPSQDPAWPRDLWGMRLGLAVRSIRQKTDVMSPRYAQLSAMGFVWNVLELSWDTKVVALTTYKALFGDLLVAYNFKVPSEHCAWPVETWGLKLGHAVHNIRQNADDMAADRRATLEQLGFVWDFLELSWEAKVTALRTYKRLYDTLHVPYGFIVPRSDPWPKETWGMKLGHAVHNIRQNTKELSSTRKMQLNDLGFVWHSVSLSWDVKLATLESFHRLYGHLNIPAGYRVPKDDAAWPKKASHVRLTDVADDLRRNRAQLTHAQCRALEALAFQWHDDDGACDSDGNIESVSICEGFPLLKRLRHLHVGAA</sequence>
<feature type="domain" description="Helicase-associated" evidence="1">
    <location>
        <begin position="246"/>
        <end position="316"/>
    </location>
</feature>
<feature type="domain" description="Helicase-associated" evidence="1">
    <location>
        <begin position="93"/>
        <end position="163"/>
    </location>
</feature>
<evidence type="ECO:0000313" key="3">
    <source>
        <dbReference type="Proteomes" id="UP000243579"/>
    </source>
</evidence>
<accession>A0A1V9YD58</accession>
<protein>
    <recommendedName>
        <fullName evidence="1">Helicase-associated domain-containing protein</fullName>
    </recommendedName>
</protein>
<dbReference type="PANTHER" id="PTHR37066">
    <property type="entry name" value="HELICASE-ASSOCIATED"/>
    <property type="match status" value="1"/>
</dbReference>
<name>A0A1V9YD58_ACHHY</name>
<evidence type="ECO:0000313" key="2">
    <source>
        <dbReference type="EMBL" id="OQR83648.1"/>
    </source>
</evidence>
<feature type="domain" description="Helicase-associated" evidence="1">
    <location>
        <begin position="169"/>
        <end position="240"/>
    </location>
</feature>
<reference evidence="2 3" key="1">
    <citation type="journal article" date="2014" name="Genome Biol. Evol.">
        <title>The secreted proteins of Achlya hypogyna and Thraustotheca clavata identify the ancestral oomycete secretome and reveal gene acquisitions by horizontal gene transfer.</title>
        <authorList>
            <person name="Misner I."/>
            <person name="Blouin N."/>
            <person name="Leonard G."/>
            <person name="Richards T.A."/>
            <person name="Lane C.E."/>
        </authorList>
    </citation>
    <scope>NUCLEOTIDE SEQUENCE [LARGE SCALE GENOMIC DNA]</scope>
    <source>
        <strain evidence="2 3">ATCC 48635</strain>
    </source>
</reference>
<dbReference type="PANTHER" id="PTHR37066:SF1">
    <property type="entry name" value="LNS2_PITP DOMAIN-CONTAINING PROTEIN"/>
    <property type="match status" value="1"/>
</dbReference>
<proteinExistence type="predicted"/>
<dbReference type="OrthoDB" id="58760at2759"/>
<comment type="caution">
    <text evidence="2">The sequence shown here is derived from an EMBL/GenBank/DDBJ whole genome shotgun (WGS) entry which is preliminary data.</text>
</comment>
<dbReference type="STRING" id="1202772.A0A1V9YD58"/>
<dbReference type="EMBL" id="JNBR01002128">
    <property type="protein sequence ID" value="OQR83648.1"/>
    <property type="molecule type" value="Genomic_DNA"/>
</dbReference>